<name>A0AAD9R3T0_ACRCE</name>
<organism evidence="1 2">
    <name type="scientific">Acropora cervicornis</name>
    <name type="common">Staghorn coral</name>
    <dbReference type="NCBI Taxonomy" id="6130"/>
    <lineage>
        <taxon>Eukaryota</taxon>
        <taxon>Metazoa</taxon>
        <taxon>Cnidaria</taxon>
        <taxon>Anthozoa</taxon>
        <taxon>Hexacorallia</taxon>
        <taxon>Scleractinia</taxon>
        <taxon>Astrocoeniina</taxon>
        <taxon>Acroporidae</taxon>
        <taxon>Acropora</taxon>
    </lineage>
</organism>
<feature type="non-terminal residue" evidence="1">
    <location>
        <position position="70"/>
    </location>
</feature>
<comment type="caution">
    <text evidence="1">The sequence shown here is derived from an EMBL/GenBank/DDBJ whole genome shotgun (WGS) entry which is preliminary data.</text>
</comment>
<proteinExistence type="predicted"/>
<accession>A0AAD9R3T0</accession>
<dbReference type="EMBL" id="JARQWQ010000003">
    <property type="protein sequence ID" value="KAK2572632.1"/>
    <property type="molecule type" value="Genomic_DNA"/>
</dbReference>
<evidence type="ECO:0000313" key="1">
    <source>
        <dbReference type="EMBL" id="KAK2572632.1"/>
    </source>
</evidence>
<protein>
    <submittedName>
        <fullName evidence="1">Uncharacterized protein</fullName>
    </submittedName>
</protein>
<keyword evidence="2" id="KW-1185">Reference proteome</keyword>
<dbReference type="Proteomes" id="UP001249851">
    <property type="component" value="Unassembled WGS sequence"/>
</dbReference>
<sequence>MEKSRVNKVKRSPIVKEIIQDEQWFHFVTHSKVASLGHAVEAIVSVKSRMSLVQMLDFKTSSTQFISLSC</sequence>
<gene>
    <name evidence="1" type="ORF">P5673_001604</name>
</gene>
<evidence type="ECO:0000313" key="2">
    <source>
        <dbReference type="Proteomes" id="UP001249851"/>
    </source>
</evidence>
<reference evidence="1" key="2">
    <citation type="journal article" date="2023" name="Science">
        <title>Genomic signatures of disease resistance in endangered staghorn corals.</title>
        <authorList>
            <person name="Vollmer S.V."/>
            <person name="Selwyn J.D."/>
            <person name="Despard B.A."/>
            <person name="Roesel C.L."/>
        </authorList>
    </citation>
    <scope>NUCLEOTIDE SEQUENCE</scope>
    <source>
        <strain evidence="1">K2</strain>
    </source>
</reference>
<dbReference type="AlphaFoldDB" id="A0AAD9R3T0"/>
<reference evidence="1" key="1">
    <citation type="journal article" date="2023" name="G3 (Bethesda)">
        <title>Whole genome assembly and annotation of the endangered Caribbean coral Acropora cervicornis.</title>
        <authorList>
            <person name="Selwyn J.D."/>
            <person name="Vollmer S.V."/>
        </authorList>
    </citation>
    <scope>NUCLEOTIDE SEQUENCE</scope>
    <source>
        <strain evidence="1">K2</strain>
    </source>
</reference>